<dbReference type="PANTHER" id="PTHR44170:SF38">
    <property type="entry name" value="CONTACTIN 6"/>
    <property type="match status" value="1"/>
</dbReference>
<evidence type="ECO:0000256" key="4">
    <source>
        <dbReference type="ARBA" id="ARBA00022737"/>
    </source>
</evidence>
<dbReference type="Gene3D" id="2.60.40.10">
    <property type="entry name" value="Immunoglobulins"/>
    <property type="match status" value="5"/>
</dbReference>
<evidence type="ECO:0000256" key="5">
    <source>
        <dbReference type="ARBA" id="ARBA00022889"/>
    </source>
</evidence>
<dbReference type="PANTHER" id="PTHR44170">
    <property type="entry name" value="PROTEIN SIDEKICK"/>
    <property type="match status" value="1"/>
</dbReference>
<dbReference type="GO" id="GO:0005886">
    <property type="term" value="C:plasma membrane"/>
    <property type="evidence" value="ECO:0007669"/>
    <property type="project" value="UniProtKB-SubCell"/>
</dbReference>
<dbReference type="GO" id="GO:0030424">
    <property type="term" value="C:axon"/>
    <property type="evidence" value="ECO:0007669"/>
    <property type="project" value="TreeGrafter"/>
</dbReference>
<protein>
    <recommendedName>
        <fullName evidence="15">Contactin-6</fullName>
    </recommendedName>
</protein>
<dbReference type="STRING" id="44316.ENSEGOP00005006911"/>
<proteinExistence type="predicted"/>
<dbReference type="InterPro" id="IPR036116">
    <property type="entry name" value="FN3_sf"/>
</dbReference>
<dbReference type="SMART" id="SM00408">
    <property type="entry name" value="IGc2"/>
    <property type="match status" value="1"/>
</dbReference>
<dbReference type="InterPro" id="IPR003599">
    <property type="entry name" value="Ig_sub"/>
</dbReference>
<keyword evidence="9" id="KW-0393">Immunoglobulin domain</keyword>
<keyword evidence="4" id="KW-0677">Repeat</keyword>
<gene>
    <name evidence="13" type="ORF">DV515_00009552</name>
</gene>
<dbReference type="GO" id="GO:0007411">
    <property type="term" value="P:axon guidance"/>
    <property type="evidence" value="ECO:0007669"/>
    <property type="project" value="TreeGrafter"/>
</dbReference>
<dbReference type="FunFam" id="2.60.40.10:FF:000047">
    <property type="entry name" value="Contactin 1"/>
    <property type="match status" value="1"/>
</dbReference>
<evidence type="ECO:0000259" key="11">
    <source>
        <dbReference type="PROSITE" id="PS50835"/>
    </source>
</evidence>
<evidence type="ECO:0000259" key="12">
    <source>
        <dbReference type="PROSITE" id="PS50853"/>
    </source>
</evidence>
<dbReference type="Proteomes" id="UP000276834">
    <property type="component" value="Unassembled WGS sequence"/>
</dbReference>
<dbReference type="FunFam" id="2.60.40.10:FF:000035">
    <property type="entry name" value="Contactin 1"/>
    <property type="match status" value="1"/>
</dbReference>
<dbReference type="InterPro" id="IPR003598">
    <property type="entry name" value="Ig_sub2"/>
</dbReference>
<dbReference type="SUPFAM" id="SSF49265">
    <property type="entry name" value="Fibronectin type III"/>
    <property type="match status" value="2"/>
</dbReference>
<evidence type="ECO:0000256" key="10">
    <source>
        <dbReference type="SAM" id="MobiDB-lite"/>
    </source>
</evidence>
<dbReference type="InterPro" id="IPR003961">
    <property type="entry name" value="FN3_dom"/>
</dbReference>
<accession>A0A3L8SCJ6</accession>
<dbReference type="PROSITE" id="PS50853">
    <property type="entry name" value="FN3"/>
    <property type="match status" value="3"/>
</dbReference>
<feature type="domain" description="Fibronectin type-III" evidence="12">
    <location>
        <begin position="447"/>
        <end position="542"/>
    </location>
</feature>
<dbReference type="FunFam" id="2.60.40.10:FF:000054">
    <property type="entry name" value="Contactin 1"/>
    <property type="match status" value="1"/>
</dbReference>
<evidence type="ECO:0000313" key="13">
    <source>
        <dbReference type="EMBL" id="RLV99691.1"/>
    </source>
</evidence>
<reference evidence="13 14" key="1">
    <citation type="journal article" date="2018" name="Proc. R. Soc. B">
        <title>A non-coding region near Follistatin controls head colour polymorphism in the Gouldian finch.</title>
        <authorList>
            <person name="Toomey M.B."/>
            <person name="Marques C.I."/>
            <person name="Andrade P."/>
            <person name="Araujo P.M."/>
            <person name="Sabatino S."/>
            <person name="Gazda M.A."/>
            <person name="Afonso S."/>
            <person name="Lopes R.J."/>
            <person name="Corbo J.C."/>
            <person name="Carneiro M."/>
        </authorList>
    </citation>
    <scope>NUCLEOTIDE SEQUENCE [LARGE SCALE GENOMIC DNA]</scope>
    <source>
        <strain evidence="13">Red01</strain>
        <tissue evidence="13">Muscle</tissue>
    </source>
</reference>
<feature type="non-terminal residue" evidence="13">
    <location>
        <position position="1"/>
    </location>
</feature>
<dbReference type="GO" id="GO:0098632">
    <property type="term" value="F:cell-cell adhesion mediator activity"/>
    <property type="evidence" value="ECO:0007669"/>
    <property type="project" value="TreeGrafter"/>
</dbReference>
<dbReference type="InterPro" id="IPR013783">
    <property type="entry name" value="Ig-like_fold"/>
</dbReference>
<keyword evidence="14" id="KW-1185">Reference proteome</keyword>
<keyword evidence="8" id="KW-0325">Glycoprotein</keyword>
<feature type="domain" description="Ig-like" evidence="11">
    <location>
        <begin position="15"/>
        <end position="108"/>
    </location>
</feature>
<dbReference type="SMART" id="SM00409">
    <property type="entry name" value="IG"/>
    <property type="match status" value="1"/>
</dbReference>
<keyword evidence="7" id="KW-1015">Disulfide bond</keyword>
<evidence type="ECO:0000256" key="6">
    <source>
        <dbReference type="ARBA" id="ARBA00023136"/>
    </source>
</evidence>
<evidence type="ECO:0008006" key="15">
    <source>
        <dbReference type="Google" id="ProtNLM"/>
    </source>
</evidence>
<feature type="region of interest" description="Disordered" evidence="10">
    <location>
        <begin position="522"/>
        <end position="542"/>
    </location>
</feature>
<keyword evidence="2" id="KW-1003">Cell membrane</keyword>
<organism evidence="13 14">
    <name type="scientific">Chloebia gouldiae</name>
    <name type="common">Gouldian finch</name>
    <name type="synonym">Erythrura gouldiae</name>
    <dbReference type="NCBI Taxonomy" id="44316"/>
    <lineage>
        <taxon>Eukaryota</taxon>
        <taxon>Metazoa</taxon>
        <taxon>Chordata</taxon>
        <taxon>Craniata</taxon>
        <taxon>Vertebrata</taxon>
        <taxon>Euteleostomi</taxon>
        <taxon>Archelosauria</taxon>
        <taxon>Archosauria</taxon>
        <taxon>Dinosauria</taxon>
        <taxon>Saurischia</taxon>
        <taxon>Theropoda</taxon>
        <taxon>Coelurosauria</taxon>
        <taxon>Aves</taxon>
        <taxon>Neognathae</taxon>
        <taxon>Neoaves</taxon>
        <taxon>Telluraves</taxon>
        <taxon>Australaves</taxon>
        <taxon>Passeriformes</taxon>
        <taxon>Passeroidea</taxon>
        <taxon>Passeridae</taxon>
        <taxon>Chloebia</taxon>
    </lineage>
</organism>
<dbReference type="InterPro" id="IPR036179">
    <property type="entry name" value="Ig-like_dom_sf"/>
</dbReference>
<dbReference type="Pfam" id="PF00047">
    <property type="entry name" value="ig"/>
    <property type="match status" value="1"/>
</dbReference>
<dbReference type="InterPro" id="IPR007110">
    <property type="entry name" value="Ig-like_dom"/>
</dbReference>
<keyword evidence="6" id="KW-0472">Membrane</keyword>
<dbReference type="OrthoDB" id="6138780at2759"/>
<dbReference type="AlphaFoldDB" id="A0A3L8SCJ6"/>
<evidence type="ECO:0000256" key="1">
    <source>
        <dbReference type="ARBA" id="ARBA00004236"/>
    </source>
</evidence>
<comment type="subcellular location">
    <subcellularLocation>
        <location evidence="1">Cell membrane</location>
    </subcellularLocation>
</comment>
<dbReference type="SUPFAM" id="SSF48726">
    <property type="entry name" value="Immunoglobulin"/>
    <property type="match status" value="1"/>
</dbReference>
<dbReference type="GO" id="GO:0007420">
    <property type="term" value="P:brain development"/>
    <property type="evidence" value="ECO:0007669"/>
    <property type="project" value="TreeGrafter"/>
</dbReference>
<dbReference type="FunFam" id="2.60.40.10:FF:000028">
    <property type="entry name" value="Neuronal cell adhesion molecule"/>
    <property type="match status" value="1"/>
</dbReference>
<comment type="caution">
    <text evidence="13">The sequence shown here is derived from an EMBL/GenBank/DDBJ whole genome shotgun (WGS) entry which is preliminary data.</text>
</comment>
<evidence type="ECO:0000256" key="3">
    <source>
        <dbReference type="ARBA" id="ARBA00022729"/>
    </source>
</evidence>
<dbReference type="CDD" id="cd00063">
    <property type="entry name" value="FN3"/>
    <property type="match status" value="4"/>
</dbReference>
<sequence length="542" mass="59126">ILIKNISIFVSSEMTVITIAPSDTDATVGESIVLPCQVSHDPSLDVLFSWSFNGQRIDLSRGIHHFERIGRESAGDLMIRNIQLHHSGKYVCVVQTSLDSQSAAADIIVRGPPGPPEDVKVEHVSSTTAGLSWKPGVDNNSPVQIYSVQTRTPFSVGWQAVATAPEVINGRTHKATVVDLSPWVEYEFRVVASNSVGIGEPSRPSALLKTKAAALVSLSSFASDVPKDIDYISYYALKEMSPLILQHFSKSKEYTFPQQLMPDKLQGPVSEELQNGEGFGYVVMFRPLGSTTWTKAVVASVESSKYVYRNESITPLSPFEVKVGVYNNEGEGTLSSISIIYSGEDEPQMAPAGASALSVSAAAVEVSWLPIPWNRHTGRVLGYEVLYWIDDPKESTAGKVRVSGNVTAKNITGLRANTVYFATVRAYNTAGTGPSSTPVNVTTKKSPPSQPPANIAWKLTNSKICLNWEHVKTMENESEVLGYKILYRQNRQSKAHILETNNTSAELLVPFEEDYLIEIRTVSDGGDGSSSEEIRIPKISSK</sequence>
<evidence type="ECO:0000256" key="2">
    <source>
        <dbReference type="ARBA" id="ARBA00022475"/>
    </source>
</evidence>
<feature type="compositionally biased region" description="Polar residues" evidence="10">
    <location>
        <begin position="433"/>
        <end position="447"/>
    </location>
</feature>
<evidence type="ECO:0000256" key="8">
    <source>
        <dbReference type="ARBA" id="ARBA00023180"/>
    </source>
</evidence>
<dbReference type="InterPro" id="IPR013151">
    <property type="entry name" value="Immunoglobulin_dom"/>
</dbReference>
<dbReference type="Pfam" id="PF00041">
    <property type="entry name" value="fn3"/>
    <property type="match status" value="2"/>
</dbReference>
<feature type="domain" description="Fibronectin type-III" evidence="12">
    <location>
        <begin position="115"/>
        <end position="213"/>
    </location>
</feature>
<evidence type="ECO:0000256" key="9">
    <source>
        <dbReference type="ARBA" id="ARBA00023319"/>
    </source>
</evidence>
<dbReference type="FunFam" id="2.60.40.10:FF:000052">
    <property type="entry name" value="Contactin 1"/>
    <property type="match status" value="1"/>
</dbReference>
<dbReference type="PROSITE" id="PS50835">
    <property type="entry name" value="IG_LIKE"/>
    <property type="match status" value="1"/>
</dbReference>
<evidence type="ECO:0000313" key="14">
    <source>
        <dbReference type="Proteomes" id="UP000276834"/>
    </source>
</evidence>
<keyword evidence="5" id="KW-0130">Cell adhesion</keyword>
<evidence type="ECO:0000256" key="7">
    <source>
        <dbReference type="ARBA" id="ARBA00023157"/>
    </source>
</evidence>
<feature type="region of interest" description="Disordered" evidence="10">
    <location>
        <begin position="433"/>
        <end position="452"/>
    </location>
</feature>
<dbReference type="SMART" id="SM00060">
    <property type="entry name" value="FN3"/>
    <property type="match status" value="3"/>
</dbReference>
<name>A0A3L8SCJ6_CHLGU</name>
<dbReference type="EMBL" id="QUSF01000031">
    <property type="protein sequence ID" value="RLV99691.1"/>
    <property type="molecule type" value="Genomic_DNA"/>
</dbReference>
<feature type="domain" description="Fibronectin type-III" evidence="12">
    <location>
        <begin position="350"/>
        <end position="446"/>
    </location>
</feature>
<keyword evidence="3" id="KW-0732">Signal</keyword>